<keyword evidence="1" id="KW-0472">Membrane</keyword>
<dbReference type="EMBL" id="JACASE010000013">
    <property type="protein sequence ID" value="KAF6418753.1"/>
    <property type="molecule type" value="Genomic_DNA"/>
</dbReference>
<feature type="transmembrane region" description="Helical" evidence="1">
    <location>
        <begin position="32"/>
        <end position="53"/>
    </location>
</feature>
<keyword evidence="1" id="KW-1133">Transmembrane helix</keyword>
<accession>A0A7J8D6M7</accession>
<protein>
    <submittedName>
        <fullName evidence="2">Uncharacterized protein</fullName>
    </submittedName>
</protein>
<keyword evidence="3" id="KW-1185">Reference proteome</keyword>
<dbReference type="AlphaFoldDB" id="A0A7J8D6M7"/>
<feature type="transmembrane region" description="Helical" evidence="1">
    <location>
        <begin position="73"/>
        <end position="94"/>
    </location>
</feature>
<comment type="caution">
    <text evidence="2">The sequence shown here is derived from an EMBL/GenBank/DDBJ whole genome shotgun (WGS) entry which is preliminary data.</text>
</comment>
<proteinExistence type="predicted"/>
<gene>
    <name evidence="2" type="ORF">HJG63_008775</name>
</gene>
<dbReference type="Proteomes" id="UP000593571">
    <property type="component" value="Unassembled WGS sequence"/>
</dbReference>
<reference evidence="2 3" key="1">
    <citation type="journal article" date="2020" name="Nature">
        <title>Six reference-quality genomes reveal evolution of bat adaptations.</title>
        <authorList>
            <person name="Jebb D."/>
            <person name="Huang Z."/>
            <person name="Pippel M."/>
            <person name="Hughes G.M."/>
            <person name="Lavrichenko K."/>
            <person name="Devanna P."/>
            <person name="Winkler S."/>
            <person name="Jermiin L.S."/>
            <person name="Skirmuntt E.C."/>
            <person name="Katzourakis A."/>
            <person name="Burkitt-Gray L."/>
            <person name="Ray D.A."/>
            <person name="Sullivan K.A.M."/>
            <person name="Roscito J.G."/>
            <person name="Kirilenko B.M."/>
            <person name="Davalos L.M."/>
            <person name="Corthals A.P."/>
            <person name="Power M.L."/>
            <person name="Jones G."/>
            <person name="Ransome R.D."/>
            <person name="Dechmann D.K.N."/>
            <person name="Locatelli A.G."/>
            <person name="Puechmaille S.J."/>
            <person name="Fedrigo O."/>
            <person name="Jarvis E.D."/>
            <person name="Hiller M."/>
            <person name="Vernes S.C."/>
            <person name="Myers E.W."/>
            <person name="Teeling E.C."/>
        </authorList>
    </citation>
    <scope>NUCLEOTIDE SEQUENCE [LARGE SCALE GENOMIC DNA]</scope>
    <source>
        <strain evidence="2">MRouAeg1</strain>
        <tissue evidence="2">Muscle</tissue>
    </source>
</reference>
<sequence length="135" mass="14692">MSECSGQGLRQGRGVQCSFALRFFPVMGQFPSINVAGCLWWLPAFKAVPWFIILLELPYNFPTFPLSTSPFLLIPDLCGFTALAGLALWLRLLLLSLSLCPTGEPVSISTVPLLGRALTPNHLVGYSLTYSGCRG</sequence>
<keyword evidence="1" id="KW-0812">Transmembrane</keyword>
<evidence type="ECO:0000256" key="1">
    <source>
        <dbReference type="SAM" id="Phobius"/>
    </source>
</evidence>
<organism evidence="2 3">
    <name type="scientific">Rousettus aegyptiacus</name>
    <name type="common">Egyptian fruit bat</name>
    <name type="synonym">Pteropus aegyptiacus</name>
    <dbReference type="NCBI Taxonomy" id="9407"/>
    <lineage>
        <taxon>Eukaryota</taxon>
        <taxon>Metazoa</taxon>
        <taxon>Chordata</taxon>
        <taxon>Craniata</taxon>
        <taxon>Vertebrata</taxon>
        <taxon>Euteleostomi</taxon>
        <taxon>Mammalia</taxon>
        <taxon>Eutheria</taxon>
        <taxon>Laurasiatheria</taxon>
        <taxon>Chiroptera</taxon>
        <taxon>Yinpterochiroptera</taxon>
        <taxon>Pteropodoidea</taxon>
        <taxon>Pteropodidae</taxon>
        <taxon>Rousettinae</taxon>
        <taxon>Rousettus</taxon>
    </lineage>
</organism>
<name>A0A7J8D6M7_ROUAE</name>
<evidence type="ECO:0000313" key="2">
    <source>
        <dbReference type="EMBL" id="KAF6418753.1"/>
    </source>
</evidence>
<evidence type="ECO:0000313" key="3">
    <source>
        <dbReference type="Proteomes" id="UP000593571"/>
    </source>
</evidence>